<organism evidence="4 5">
    <name type="scientific">Oceanisphaera sediminis</name>
    <dbReference type="NCBI Taxonomy" id="981381"/>
    <lineage>
        <taxon>Bacteria</taxon>
        <taxon>Pseudomonadati</taxon>
        <taxon>Pseudomonadota</taxon>
        <taxon>Gammaproteobacteria</taxon>
        <taxon>Aeromonadales</taxon>
        <taxon>Aeromonadaceae</taxon>
        <taxon>Oceanisphaera</taxon>
    </lineage>
</organism>
<gene>
    <name evidence="4" type="ORF">GCM10022421_28100</name>
</gene>
<dbReference type="RefSeq" id="WP_344965398.1">
    <property type="nucleotide sequence ID" value="NZ_BAABDS010000039.1"/>
</dbReference>
<dbReference type="SUPFAM" id="SSF50814">
    <property type="entry name" value="Lipocalins"/>
    <property type="match status" value="1"/>
</dbReference>
<dbReference type="Pfam" id="PF08212">
    <property type="entry name" value="Lipocalin_2"/>
    <property type="match status" value="1"/>
</dbReference>
<comment type="caution">
    <text evidence="4">The sequence shown here is derived from an EMBL/GenBank/DDBJ whole genome shotgun (WGS) entry which is preliminary data.</text>
</comment>
<protein>
    <recommendedName>
        <fullName evidence="2">Outer membrane lipoprotein Blc</fullName>
    </recommendedName>
</protein>
<dbReference type="CDD" id="cd19438">
    <property type="entry name" value="lipocalin_Blc-like"/>
    <property type="match status" value="1"/>
</dbReference>
<dbReference type="InterPro" id="IPR022271">
    <property type="entry name" value="Lipocalin_ApoD"/>
</dbReference>
<dbReference type="PANTHER" id="PTHR10612:SF34">
    <property type="entry name" value="APOLIPOPROTEIN D"/>
    <property type="match status" value="1"/>
</dbReference>
<dbReference type="InterPro" id="IPR002446">
    <property type="entry name" value="Lipocalin_bac"/>
</dbReference>
<dbReference type="InterPro" id="IPR047202">
    <property type="entry name" value="Lipocalin_Blc-like_dom"/>
</dbReference>
<keyword evidence="2" id="KW-0449">Lipoprotein</keyword>
<accession>A0ABP7EG24</accession>
<evidence type="ECO:0000313" key="5">
    <source>
        <dbReference type="Proteomes" id="UP001501479"/>
    </source>
</evidence>
<keyword evidence="2" id="KW-0446">Lipid-binding</keyword>
<dbReference type="InterPro" id="IPR022272">
    <property type="entry name" value="Lipocalin_CS"/>
</dbReference>
<comment type="function">
    <text evidence="2">Involved in the storage or transport of lipids necessary for membrane maintenance under stressful conditions. Displays a binding preference for lysophospholipids.</text>
</comment>
<comment type="similarity">
    <text evidence="1 2">Belongs to the calycin superfamily. Lipocalin family.</text>
</comment>
<evidence type="ECO:0000259" key="3">
    <source>
        <dbReference type="Pfam" id="PF08212"/>
    </source>
</evidence>
<dbReference type="PIRSF" id="PIRSF036893">
    <property type="entry name" value="Lipocalin_ApoD"/>
    <property type="match status" value="1"/>
</dbReference>
<evidence type="ECO:0000313" key="4">
    <source>
        <dbReference type="EMBL" id="GAA3718339.1"/>
    </source>
</evidence>
<dbReference type="EMBL" id="BAABDS010000039">
    <property type="protein sequence ID" value="GAA3718339.1"/>
    <property type="molecule type" value="Genomic_DNA"/>
</dbReference>
<comment type="subcellular location">
    <subcellularLocation>
        <location evidence="2">Cell outer membrane</location>
    </subcellularLocation>
</comment>
<feature type="domain" description="Lipocalin/cytosolic fatty-acid binding" evidence="3">
    <location>
        <begin position="31"/>
        <end position="168"/>
    </location>
</feature>
<keyword evidence="5" id="KW-1185">Reference proteome</keyword>
<reference evidence="5" key="1">
    <citation type="journal article" date="2019" name="Int. J. Syst. Evol. Microbiol.">
        <title>The Global Catalogue of Microorganisms (GCM) 10K type strain sequencing project: providing services to taxonomists for standard genome sequencing and annotation.</title>
        <authorList>
            <consortium name="The Broad Institute Genomics Platform"/>
            <consortium name="The Broad Institute Genome Sequencing Center for Infectious Disease"/>
            <person name="Wu L."/>
            <person name="Ma J."/>
        </authorList>
    </citation>
    <scope>NUCLEOTIDE SEQUENCE [LARGE SCALE GENOMIC DNA]</scope>
    <source>
        <strain evidence="5">JCM 17329</strain>
    </source>
</reference>
<dbReference type="PRINTS" id="PR01171">
    <property type="entry name" value="BCTLIPOCALIN"/>
</dbReference>
<dbReference type="InterPro" id="IPR000566">
    <property type="entry name" value="Lipocln_cytosolic_FA-bd_dom"/>
</dbReference>
<dbReference type="InterPro" id="IPR012674">
    <property type="entry name" value="Calycin"/>
</dbReference>
<dbReference type="PROSITE" id="PS51257">
    <property type="entry name" value="PROKAR_LIPOPROTEIN"/>
    <property type="match status" value="1"/>
</dbReference>
<keyword evidence="2" id="KW-0998">Cell outer membrane</keyword>
<keyword evidence="2" id="KW-0472">Membrane</keyword>
<dbReference type="Gene3D" id="2.40.128.20">
    <property type="match status" value="1"/>
</dbReference>
<name>A0ABP7EG24_9GAMM</name>
<proteinExistence type="inferred from homology"/>
<sequence length="169" mass="19216">MRILSWFLVGLLSGCMGMPDGVTPVSNFNSERYLGTWYEVARLDHSFERGLERVSAEYQPREDGGIRVINRGVDAQSGESKAAEGKAYFVNDAQEAYLKVSFFGPFYGSYVVFELDDDYRHAFVSGYNHDYLWLLARDPIVSPELKARFVAQAQERGFATDGFIWVNQE</sequence>
<dbReference type="PROSITE" id="PS00213">
    <property type="entry name" value="LIPOCALIN"/>
    <property type="match status" value="1"/>
</dbReference>
<dbReference type="Proteomes" id="UP001501479">
    <property type="component" value="Unassembled WGS sequence"/>
</dbReference>
<evidence type="ECO:0000256" key="1">
    <source>
        <dbReference type="ARBA" id="ARBA00006889"/>
    </source>
</evidence>
<evidence type="ECO:0000256" key="2">
    <source>
        <dbReference type="PIRNR" id="PIRNR036893"/>
    </source>
</evidence>
<dbReference type="PANTHER" id="PTHR10612">
    <property type="entry name" value="APOLIPOPROTEIN D"/>
    <property type="match status" value="1"/>
</dbReference>
<comment type="subunit">
    <text evidence="2">Homodimer.</text>
</comment>